<dbReference type="Proteomes" id="UP000285301">
    <property type="component" value="Unassembled WGS sequence"/>
</dbReference>
<keyword evidence="2" id="KW-0344">Guanine-nucleotide releasing factor</keyword>
<dbReference type="AlphaFoldDB" id="A0A3S3P672"/>
<evidence type="ECO:0000313" key="5">
    <source>
        <dbReference type="EMBL" id="RWS15778.1"/>
    </source>
</evidence>
<keyword evidence="3" id="KW-0653">Protein transport</keyword>
<dbReference type="InterPro" id="IPR011057">
    <property type="entry name" value="Mss4-like_sf"/>
</dbReference>
<keyword evidence="6" id="KW-1185">Reference proteome</keyword>
<evidence type="ECO:0000256" key="1">
    <source>
        <dbReference type="ARBA" id="ARBA00022448"/>
    </source>
</evidence>
<dbReference type="GO" id="GO:0007264">
    <property type="term" value="P:small GTPase-mediated signal transduction"/>
    <property type="evidence" value="ECO:0007669"/>
    <property type="project" value="InterPro"/>
</dbReference>
<dbReference type="GO" id="GO:0008270">
    <property type="term" value="F:zinc ion binding"/>
    <property type="evidence" value="ECO:0007669"/>
    <property type="project" value="TreeGrafter"/>
</dbReference>
<dbReference type="OrthoDB" id="30840at2759"/>
<dbReference type="GO" id="GO:0016020">
    <property type="term" value="C:membrane"/>
    <property type="evidence" value="ECO:0007669"/>
    <property type="project" value="TreeGrafter"/>
</dbReference>
<accession>A0A3S3P672</accession>
<dbReference type="GO" id="GO:0015031">
    <property type="term" value="P:protein transport"/>
    <property type="evidence" value="ECO:0007669"/>
    <property type="project" value="UniProtKB-KW"/>
</dbReference>
<reference evidence="5" key="2">
    <citation type="submission" date="2018-11" db="EMBL/GenBank/DDBJ databases">
        <title>Trombidioid mite genomics.</title>
        <authorList>
            <person name="Dong X."/>
        </authorList>
    </citation>
    <scope>NUCLEOTIDE SEQUENCE</scope>
    <source>
        <strain evidence="5">UoL-WK</strain>
    </source>
</reference>
<dbReference type="InterPro" id="IPR011323">
    <property type="entry name" value="Mss4/transl-control_tumour"/>
</dbReference>
<dbReference type="EMBL" id="NCKU01000373">
    <property type="protein sequence ID" value="RWS15747.1"/>
    <property type="molecule type" value="Genomic_DNA"/>
</dbReference>
<dbReference type="PROSITE" id="PS51796">
    <property type="entry name" value="MSS4"/>
    <property type="match status" value="1"/>
</dbReference>
<reference evidence="5 6" key="1">
    <citation type="journal article" date="2018" name="Gigascience">
        <title>Genomes of trombidid mites reveal novel predicted allergens and laterally-transferred genes associated with secondary metabolism.</title>
        <authorList>
            <person name="Dong X."/>
            <person name="Chaisiri K."/>
            <person name="Xia D."/>
            <person name="Armstrong S.D."/>
            <person name="Fang Y."/>
            <person name="Donnelly M.J."/>
            <person name="Kadowaki T."/>
            <person name="McGarry J.W."/>
            <person name="Darby A.C."/>
            <person name="Makepeace B.L."/>
        </authorList>
    </citation>
    <scope>NUCLEOTIDE SEQUENCE [LARGE SCALE GENOMIC DNA]</scope>
    <source>
        <strain evidence="5">UoL-WK</strain>
    </source>
</reference>
<proteinExistence type="predicted"/>
<dbReference type="FunFam" id="2.170.150.10:FF:000005">
    <property type="entry name" value="Guanine nucleotide exchange factor MSS4"/>
    <property type="match status" value="1"/>
</dbReference>
<evidence type="ECO:0000313" key="6">
    <source>
        <dbReference type="Proteomes" id="UP000285301"/>
    </source>
</evidence>
<evidence type="ECO:0000256" key="2">
    <source>
        <dbReference type="ARBA" id="ARBA00022658"/>
    </source>
</evidence>
<name>A0A3S3P672_9ACAR</name>
<keyword evidence="1" id="KW-0813">Transport</keyword>
<dbReference type="EMBL" id="NCKU01000367">
    <property type="protein sequence ID" value="RWS15778.1"/>
    <property type="molecule type" value="Genomic_DNA"/>
</dbReference>
<dbReference type="GO" id="GO:0005829">
    <property type="term" value="C:cytosol"/>
    <property type="evidence" value="ECO:0007669"/>
    <property type="project" value="TreeGrafter"/>
</dbReference>
<dbReference type="PANTHER" id="PTHR13276:SF0">
    <property type="entry name" value="GUANINE NUCLEOTIDE EXCHANGE FACTOR MSS4"/>
    <property type="match status" value="1"/>
</dbReference>
<evidence type="ECO:0000313" key="4">
    <source>
        <dbReference type="EMBL" id="RWS15747.1"/>
    </source>
</evidence>
<dbReference type="GO" id="GO:0006892">
    <property type="term" value="P:post-Golgi vesicle-mediated transport"/>
    <property type="evidence" value="ECO:0007669"/>
    <property type="project" value="TreeGrafter"/>
</dbReference>
<protein>
    <submittedName>
        <fullName evidence="5">Guanine nucleotide exchange factor MSS4-like protein</fullName>
    </submittedName>
</protein>
<dbReference type="Gene3D" id="2.170.150.10">
    <property type="entry name" value="Metal Binding Protein, Guanine Nucleotide Exchange Factor, Chain A"/>
    <property type="match status" value="1"/>
</dbReference>
<organism evidence="5 6">
    <name type="scientific">Dinothrombium tinctorium</name>
    <dbReference type="NCBI Taxonomy" id="1965070"/>
    <lineage>
        <taxon>Eukaryota</taxon>
        <taxon>Metazoa</taxon>
        <taxon>Ecdysozoa</taxon>
        <taxon>Arthropoda</taxon>
        <taxon>Chelicerata</taxon>
        <taxon>Arachnida</taxon>
        <taxon>Acari</taxon>
        <taxon>Acariformes</taxon>
        <taxon>Trombidiformes</taxon>
        <taxon>Prostigmata</taxon>
        <taxon>Anystina</taxon>
        <taxon>Parasitengona</taxon>
        <taxon>Trombidioidea</taxon>
        <taxon>Trombidiidae</taxon>
        <taxon>Dinothrombium</taxon>
    </lineage>
</organism>
<dbReference type="Pfam" id="PF04421">
    <property type="entry name" value="Mss4"/>
    <property type="match status" value="1"/>
</dbReference>
<dbReference type="InterPro" id="IPR007515">
    <property type="entry name" value="Mss4"/>
</dbReference>
<comment type="caution">
    <text evidence="5">The sequence shown here is derived from an EMBL/GenBank/DDBJ whole genome shotgun (WGS) entry which is preliminary data.</text>
</comment>
<sequence length="129" mass="14722">MSGNECLNDEVCDESGKNAFAVFCKRCNCLILREKQASFVAIQIELPLSEVKTSANNANEQQIDKESLNEHWYVENIYTFENMGFSNTVNDTKYLVCAECEYGPLGLHYIKSNQSYLSLSRVAFRKNEN</sequence>
<dbReference type="PANTHER" id="PTHR13276">
    <property type="entry name" value="GUANINE NUCLEOTIDE EXCHANGE FACTOR MSS4"/>
    <property type="match status" value="1"/>
</dbReference>
<dbReference type="GO" id="GO:0005085">
    <property type="term" value="F:guanyl-nucleotide exchange factor activity"/>
    <property type="evidence" value="ECO:0007669"/>
    <property type="project" value="UniProtKB-KW"/>
</dbReference>
<dbReference type="STRING" id="1965070.A0A3S3P672"/>
<dbReference type="SUPFAM" id="SSF51316">
    <property type="entry name" value="Mss4-like"/>
    <property type="match status" value="1"/>
</dbReference>
<evidence type="ECO:0000256" key="3">
    <source>
        <dbReference type="ARBA" id="ARBA00022927"/>
    </source>
</evidence>
<gene>
    <name evidence="5" type="ORF">B4U79_04794</name>
    <name evidence="4" type="ORF">B4U79_06135</name>
</gene>